<dbReference type="AlphaFoldDB" id="A0A5N5F2U0"/>
<evidence type="ECO:0000256" key="2">
    <source>
        <dbReference type="SAM" id="MobiDB-lite"/>
    </source>
</evidence>
<dbReference type="InterPro" id="IPR004045">
    <property type="entry name" value="Glutathione_S-Trfase_N"/>
</dbReference>
<evidence type="ECO:0000256" key="3">
    <source>
        <dbReference type="SAM" id="SignalP"/>
    </source>
</evidence>
<dbReference type="GO" id="GO:0006559">
    <property type="term" value="P:L-phenylalanine catabolic process"/>
    <property type="evidence" value="ECO:0007669"/>
    <property type="project" value="TreeGrafter"/>
</dbReference>
<keyword evidence="3" id="KW-0732">Signal</keyword>
<feature type="domain" description="GST C-terminal" evidence="5">
    <location>
        <begin position="145"/>
        <end position="270"/>
    </location>
</feature>
<keyword evidence="6" id="KW-0808">Transferase</keyword>
<gene>
    <name evidence="6" type="ORF">D8674_030950</name>
</gene>
<dbReference type="CDD" id="cd03191">
    <property type="entry name" value="GST_C_Zeta"/>
    <property type="match status" value="1"/>
</dbReference>
<sequence length="270" mass="30138">MAFVKIAAIFFFFSMTLTLSKGYIDFEHACIRKNVHIEQAIQDSEPPDDRISGYSDEIKVSRTSPNPSSTGGASHDRSAGLPRLPCEYKPVNLPAGEQFIPEFKCLNHLHFVPVLVDGDTGVSDSFAILLYLGDKYPQRLLLPADPRLKALKLQAASIISSSMRPLHLPSVLKYLTEKLGPEESQSWAQSNIEKGFFALEALLKDFDSRYATGDDVYMADVFLAPQIVVATTRFNINMSKFPTLSRLHESHKILPEFEASLPERQPDAVH</sequence>
<dbReference type="SUPFAM" id="SSF47616">
    <property type="entry name" value="GST C-terminal domain-like"/>
    <property type="match status" value="1"/>
</dbReference>
<proteinExistence type="inferred from homology"/>
<dbReference type="SFLD" id="SFLDG00358">
    <property type="entry name" value="Main_(cytGST)"/>
    <property type="match status" value="1"/>
</dbReference>
<dbReference type="EMBL" id="SMOL01000781">
    <property type="protein sequence ID" value="KAB2595500.1"/>
    <property type="molecule type" value="Genomic_DNA"/>
</dbReference>
<protein>
    <submittedName>
        <fullName evidence="6">Glutathione S-transferase zeta class-like</fullName>
    </submittedName>
</protein>
<dbReference type="GO" id="GO:0004364">
    <property type="term" value="F:glutathione transferase activity"/>
    <property type="evidence" value="ECO:0007669"/>
    <property type="project" value="TreeGrafter"/>
</dbReference>
<feature type="signal peptide" evidence="3">
    <location>
        <begin position="1"/>
        <end position="22"/>
    </location>
</feature>
<feature type="chain" id="PRO_5024301372" evidence="3">
    <location>
        <begin position="23"/>
        <end position="270"/>
    </location>
</feature>
<reference evidence="6 7" key="1">
    <citation type="submission" date="2019-09" db="EMBL/GenBank/DDBJ databases">
        <authorList>
            <person name="Ou C."/>
        </authorList>
    </citation>
    <scope>NUCLEOTIDE SEQUENCE [LARGE SCALE GENOMIC DNA]</scope>
    <source>
        <strain evidence="6">S2</strain>
        <tissue evidence="6">Leaf</tissue>
    </source>
</reference>
<dbReference type="PROSITE" id="PS50404">
    <property type="entry name" value="GST_NTER"/>
    <property type="match status" value="1"/>
</dbReference>
<dbReference type="Gene3D" id="1.20.1050.10">
    <property type="match status" value="1"/>
</dbReference>
<evidence type="ECO:0000313" key="6">
    <source>
        <dbReference type="EMBL" id="KAB2595500.1"/>
    </source>
</evidence>
<dbReference type="Pfam" id="PF13417">
    <property type="entry name" value="GST_N_3"/>
    <property type="match status" value="1"/>
</dbReference>
<dbReference type="PANTHER" id="PTHR42673">
    <property type="entry name" value="MALEYLACETOACETATE ISOMERASE"/>
    <property type="match status" value="1"/>
</dbReference>
<dbReference type="GO" id="GO:0006749">
    <property type="term" value="P:glutathione metabolic process"/>
    <property type="evidence" value="ECO:0007669"/>
    <property type="project" value="TreeGrafter"/>
</dbReference>
<dbReference type="InterPro" id="IPR034330">
    <property type="entry name" value="GST_Zeta_C"/>
</dbReference>
<reference evidence="6 7" key="3">
    <citation type="submission" date="2019-11" db="EMBL/GenBank/DDBJ databases">
        <title>A de novo genome assembly of a pear dwarfing rootstock.</title>
        <authorList>
            <person name="Wang F."/>
            <person name="Wang J."/>
            <person name="Li S."/>
            <person name="Zhang Y."/>
            <person name="Fang M."/>
            <person name="Ma L."/>
            <person name="Zhao Y."/>
            <person name="Jiang S."/>
        </authorList>
    </citation>
    <scope>NUCLEOTIDE SEQUENCE [LARGE SCALE GENOMIC DNA]</scope>
    <source>
        <strain evidence="6">S2</strain>
        <tissue evidence="6">Leaf</tissue>
    </source>
</reference>
<dbReference type="PANTHER" id="PTHR42673:SF7">
    <property type="entry name" value="GLUTATHIONE S-TRANSFERASE ZETA CLASS-LIKE"/>
    <property type="match status" value="1"/>
</dbReference>
<dbReference type="Proteomes" id="UP000327157">
    <property type="component" value="Chromosome 7"/>
</dbReference>
<comment type="caution">
    <text evidence="6">The sequence shown here is derived from an EMBL/GenBank/DDBJ whole genome shotgun (WGS) entry which is preliminary data.</text>
</comment>
<dbReference type="GO" id="GO:0016034">
    <property type="term" value="F:maleylacetoacetate isomerase activity"/>
    <property type="evidence" value="ECO:0007669"/>
    <property type="project" value="TreeGrafter"/>
</dbReference>
<feature type="compositionally biased region" description="Polar residues" evidence="2">
    <location>
        <begin position="61"/>
        <end position="72"/>
    </location>
</feature>
<dbReference type="SFLD" id="SFLDS00019">
    <property type="entry name" value="Glutathione_Transferase_(cytos"/>
    <property type="match status" value="1"/>
</dbReference>
<keyword evidence="7" id="KW-1185">Reference proteome</keyword>
<dbReference type="InterPro" id="IPR036249">
    <property type="entry name" value="Thioredoxin-like_sf"/>
</dbReference>
<evidence type="ECO:0000259" key="5">
    <source>
        <dbReference type="PROSITE" id="PS50405"/>
    </source>
</evidence>
<name>A0A5N5F2U0_9ROSA</name>
<dbReference type="InterPro" id="IPR036282">
    <property type="entry name" value="Glutathione-S-Trfase_C_sf"/>
</dbReference>
<feature type="domain" description="GST N-terminal" evidence="4">
    <location>
        <begin position="84"/>
        <end position="140"/>
    </location>
</feature>
<dbReference type="Gene3D" id="3.40.30.10">
    <property type="entry name" value="Glutaredoxin"/>
    <property type="match status" value="1"/>
</dbReference>
<reference evidence="7" key="2">
    <citation type="submission" date="2019-10" db="EMBL/GenBank/DDBJ databases">
        <title>A de novo genome assembly of a pear dwarfing rootstock.</title>
        <authorList>
            <person name="Wang F."/>
            <person name="Wang J."/>
            <person name="Li S."/>
            <person name="Zhang Y."/>
            <person name="Fang M."/>
            <person name="Ma L."/>
            <person name="Zhao Y."/>
            <person name="Jiang S."/>
        </authorList>
    </citation>
    <scope>NUCLEOTIDE SEQUENCE [LARGE SCALE GENOMIC DNA]</scope>
</reference>
<dbReference type="FunFam" id="1.20.1050.10:FF:000017">
    <property type="entry name" value="Maleylacetoacetate isomerase"/>
    <property type="match status" value="1"/>
</dbReference>
<evidence type="ECO:0000256" key="1">
    <source>
        <dbReference type="ARBA" id="ARBA00010007"/>
    </source>
</evidence>
<feature type="compositionally biased region" description="Basic and acidic residues" evidence="2">
    <location>
        <begin position="47"/>
        <end position="60"/>
    </location>
</feature>
<dbReference type="InterPro" id="IPR010987">
    <property type="entry name" value="Glutathione-S-Trfase_C-like"/>
</dbReference>
<dbReference type="SUPFAM" id="SSF52833">
    <property type="entry name" value="Thioredoxin-like"/>
    <property type="match status" value="1"/>
</dbReference>
<feature type="region of interest" description="Disordered" evidence="2">
    <location>
        <begin position="42"/>
        <end position="81"/>
    </location>
</feature>
<comment type="similarity">
    <text evidence="1">Belongs to the GST superfamily. Zeta family.</text>
</comment>
<accession>A0A5N5F2U0</accession>
<dbReference type="InterPro" id="IPR040079">
    <property type="entry name" value="Glutathione_S-Trfase"/>
</dbReference>
<organism evidence="6 7">
    <name type="scientific">Pyrus ussuriensis x Pyrus communis</name>
    <dbReference type="NCBI Taxonomy" id="2448454"/>
    <lineage>
        <taxon>Eukaryota</taxon>
        <taxon>Viridiplantae</taxon>
        <taxon>Streptophyta</taxon>
        <taxon>Embryophyta</taxon>
        <taxon>Tracheophyta</taxon>
        <taxon>Spermatophyta</taxon>
        <taxon>Magnoliopsida</taxon>
        <taxon>eudicotyledons</taxon>
        <taxon>Gunneridae</taxon>
        <taxon>Pentapetalae</taxon>
        <taxon>rosids</taxon>
        <taxon>fabids</taxon>
        <taxon>Rosales</taxon>
        <taxon>Rosaceae</taxon>
        <taxon>Amygdaloideae</taxon>
        <taxon>Maleae</taxon>
        <taxon>Pyrus</taxon>
    </lineage>
</organism>
<dbReference type="OrthoDB" id="4951845at2759"/>
<dbReference type="PROSITE" id="PS50405">
    <property type="entry name" value="GST_CTER"/>
    <property type="match status" value="1"/>
</dbReference>
<evidence type="ECO:0000313" key="7">
    <source>
        <dbReference type="Proteomes" id="UP000327157"/>
    </source>
</evidence>
<evidence type="ECO:0000259" key="4">
    <source>
        <dbReference type="PROSITE" id="PS50404"/>
    </source>
</evidence>